<evidence type="ECO:0000256" key="2">
    <source>
        <dbReference type="ARBA" id="ARBA00022487"/>
    </source>
</evidence>
<keyword evidence="2" id="KW-0719">Serine esterase</keyword>
<name>A0A1B0F025_PHLPP</name>
<feature type="domain" description="Carboxylesterase type B" evidence="7">
    <location>
        <begin position="10"/>
        <end position="309"/>
    </location>
</feature>
<dbReference type="InterPro" id="IPR019826">
    <property type="entry name" value="Carboxylesterase_B_AS"/>
</dbReference>
<evidence type="ECO:0000256" key="3">
    <source>
        <dbReference type="ARBA" id="ARBA00022801"/>
    </source>
</evidence>
<proteinExistence type="inferred from homology"/>
<evidence type="ECO:0000256" key="1">
    <source>
        <dbReference type="ARBA" id="ARBA00005964"/>
    </source>
</evidence>
<keyword evidence="3" id="KW-0378">Hydrolase</keyword>
<dbReference type="EC" id="3.1.1.1" evidence="6"/>
<dbReference type="Proteomes" id="UP000092462">
    <property type="component" value="Unassembled WGS sequence"/>
</dbReference>
<evidence type="ECO:0000256" key="6">
    <source>
        <dbReference type="ARBA" id="ARBA00039155"/>
    </source>
</evidence>
<dbReference type="GO" id="GO:0106435">
    <property type="term" value="F:carboxylesterase activity"/>
    <property type="evidence" value="ECO:0007669"/>
    <property type="project" value="UniProtKB-EC"/>
</dbReference>
<dbReference type="SUPFAM" id="SSF53474">
    <property type="entry name" value="alpha/beta-Hydrolases"/>
    <property type="match status" value="2"/>
</dbReference>
<dbReference type="PANTHER" id="PTHR43142:SF1">
    <property type="entry name" value="CARBOXYLIC ESTER HYDROLASE"/>
    <property type="match status" value="1"/>
</dbReference>
<keyword evidence="5" id="KW-0325">Glycoprotein</keyword>
<dbReference type="VEuPathDB" id="VectorBase:PPAI009721"/>
<feature type="domain" description="Carboxylesterase type B" evidence="7">
    <location>
        <begin position="482"/>
        <end position="965"/>
    </location>
</feature>
<evidence type="ECO:0000256" key="5">
    <source>
        <dbReference type="ARBA" id="ARBA00023180"/>
    </source>
</evidence>
<reference evidence="8" key="1">
    <citation type="submission" date="2022-08" db="UniProtKB">
        <authorList>
            <consortium name="EnsemblMetazoa"/>
        </authorList>
    </citation>
    <scope>IDENTIFICATION</scope>
    <source>
        <strain evidence="8">Israel</strain>
    </source>
</reference>
<keyword evidence="4" id="KW-1015">Disulfide bond</keyword>
<evidence type="ECO:0000256" key="4">
    <source>
        <dbReference type="ARBA" id="ARBA00023157"/>
    </source>
</evidence>
<protein>
    <recommendedName>
        <fullName evidence="6">carboxylesterase</fullName>
        <ecNumber evidence="6">3.1.1.1</ecNumber>
    </recommendedName>
</protein>
<dbReference type="VEuPathDB" id="VectorBase:PPAPM1_008725"/>
<dbReference type="EMBL" id="AJVK01017059">
    <property type="status" value="NOT_ANNOTATED_CDS"/>
    <property type="molecule type" value="Genomic_DNA"/>
</dbReference>
<dbReference type="InterPro" id="IPR002018">
    <property type="entry name" value="CarbesteraseB"/>
</dbReference>
<organism evidence="8 9">
    <name type="scientific">Phlebotomus papatasi</name>
    <name type="common">Sandfly</name>
    <dbReference type="NCBI Taxonomy" id="29031"/>
    <lineage>
        <taxon>Eukaryota</taxon>
        <taxon>Metazoa</taxon>
        <taxon>Ecdysozoa</taxon>
        <taxon>Arthropoda</taxon>
        <taxon>Hexapoda</taxon>
        <taxon>Insecta</taxon>
        <taxon>Pterygota</taxon>
        <taxon>Neoptera</taxon>
        <taxon>Endopterygota</taxon>
        <taxon>Diptera</taxon>
        <taxon>Nematocera</taxon>
        <taxon>Psychodoidea</taxon>
        <taxon>Psychodidae</taxon>
        <taxon>Phlebotomus</taxon>
        <taxon>Phlebotomus</taxon>
    </lineage>
</organism>
<dbReference type="EnsemblMetazoa" id="PPAI009721-RA">
    <property type="protein sequence ID" value="PPAI009721-PA"/>
    <property type="gene ID" value="PPAI009721"/>
</dbReference>
<evidence type="ECO:0000259" key="7">
    <source>
        <dbReference type="Pfam" id="PF00135"/>
    </source>
</evidence>
<dbReference type="VEuPathDB" id="VectorBase:PPAPM1_008963"/>
<dbReference type="Pfam" id="PF00135">
    <property type="entry name" value="COesterase"/>
    <property type="match status" value="2"/>
</dbReference>
<dbReference type="AlphaFoldDB" id="A0A1B0F025"/>
<accession>A0A1B0F025</accession>
<evidence type="ECO:0000313" key="9">
    <source>
        <dbReference type="Proteomes" id="UP000092462"/>
    </source>
</evidence>
<keyword evidence="9" id="KW-1185">Reference proteome</keyword>
<dbReference type="PANTHER" id="PTHR43142">
    <property type="entry name" value="CARBOXYLIC ESTER HYDROLASE"/>
    <property type="match status" value="1"/>
</dbReference>
<dbReference type="Gene3D" id="3.40.50.1820">
    <property type="entry name" value="alpha/beta hydrolase"/>
    <property type="match status" value="3"/>
</dbReference>
<sequence>MKDKNAKIVIVQPPCGPIKGISEISALGYEYANFYDIPYAKPPLGPLRFRDPEILETWTDLFDATESAPNTPEHQIYSEDCLKLNVYTKNANLEHSLQTVIIFISGGNFLRNPRHKNVYGPEFLLQKDVVLVTFSYRCGAMGFLSSDDPEVGVPGNAGLKDQIMVMRWVQDNIASFGGDPRDVTLLGNSAGACSIHYHMMSPLSKDLFHKAIMISGSAFYVRGFMPKLHWATRLARLLGWHGRDNEEASAFEFLRSIDVKIIKENEEKILSEEEKLKGLPSIYGPVLEAYRSRMCIIREHPDKLIKHAWNRMKLFYFGRDDASSDDANSYVDLMGDKMYWHAIYKAVIGRLKYPEVGVRGPTWLYNFALESPELYKYRITIPLRGVPGVGHADDLLFLFSNDFGFGIPKLGTKEYVMMELMVEIYTSFAINGNPNNELLTKIMGKWEPVTCSFPMICCNIANPPQMIDLPKKPGIIFWETLYQDPEPLEPWAHLFDASECAPNTLDDQVLNEDCLKLNVYTKNARLVHDLQPVMIFITGGFFLRSPSHKDVYGPEFLLQKDVVLVTFKYRCGALGFLSSDDPEIGVPGNAGLKDQVMALKWVQQNISAFGGDPNNVTVFGYSAGACSIHYHMMSPLCKNLFHKAVMMSGSAFYVRGFMPKLNWATRLARKLGWRGRDNEEASAFQFLRGIDVKTLKAHEEKLLTEQEKLNGLNSIYGPVLETYRSRMCMIPDHPEEMMKYSWSQGIPLMIGGTQNEGLIFYRDALENPEVWNNINTTPSTLLPYDLTQDTTKRILYGDKMKLFYFGRHDATVDDLESYIYLKGDTSYWYAIYKALMGRLKYSHAGARGPTWLYNFAFESPEWSQYRVSIPANGFPGVAHADDALLILSNYVGGIPRKGTLEYHMMQLMVEIYTSFAINGNPNNELLTKIMGKWGPVTCSFPMICCNIANPPEMMDLPEKQRVIFWETLYRASREETIQNTNIEVWV</sequence>
<dbReference type="VEuPathDB" id="VectorBase:PPAPM1_006884"/>
<evidence type="ECO:0000313" key="8">
    <source>
        <dbReference type="EnsemblMetazoa" id="PPAI009721-PA"/>
    </source>
</evidence>
<comment type="similarity">
    <text evidence="1">Belongs to the type-B carboxylesterase/lipase family.</text>
</comment>
<dbReference type="InterPro" id="IPR029058">
    <property type="entry name" value="AB_hydrolase_fold"/>
</dbReference>
<dbReference type="PROSITE" id="PS00122">
    <property type="entry name" value="CARBOXYLESTERASE_B_1"/>
    <property type="match status" value="2"/>
</dbReference>